<dbReference type="SUPFAM" id="SSF47336">
    <property type="entry name" value="ACP-like"/>
    <property type="match status" value="1"/>
</dbReference>
<dbReference type="Pfam" id="PF00550">
    <property type="entry name" value="PP-binding"/>
    <property type="match status" value="1"/>
</dbReference>
<keyword evidence="6" id="KW-1185">Reference proteome</keyword>
<protein>
    <submittedName>
        <fullName evidence="4">Act minimal PKS acyl carrier protein</fullName>
    </submittedName>
</protein>
<evidence type="ECO:0000256" key="1">
    <source>
        <dbReference type="ARBA" id="ARBA00022450"/>
    </source>
</evidence>
<dbReference type="InterPro" id="IPR009081">
    <property type="entry name" value="PP-bd_ACP"/>
</dbReference>
<dbReference type="Proteomes" id="UP000235945">
    <property type="component" value="Unassembled WGS sequence"/>
</dbReference>
<accession>A0A2N8P024</accession>
<evidence type="ECO:0000256" key="2">
    <source>
        <dbReference type="ARBA" id="ARBA00022553"/>
    </source>
</evidence>
<feature type="domain" description="Carrier" evidence="3">
    <location>
        <begin position="6"/>
        <end position="84"/>
    </location>
</feature>
<dbReference type="PROSITE" id="PS50075">
    <property type="entry name" value="CARRIER"/>
    <property type="match status" value="1"/>
</dbReference>
<evidence type="ECO:0000313" key="7">
    <source>
        <dbReference type="Proteomes" id="UP000528608"/>
    </source>
</evidence>
<dbReference type="OrthoDB" id="3537906at2"/>
<dbReference type="PROSITE" id="PS00012">
    <property type="entry name" value="PHOSPHOPANTETHEINE"/>
    <property type="match status" value="1"/>
</dbReference>
<gene>
    <name evidence="5" type="ORF">AF335_07125</name>
    <name evidence="4" type="ORF">FHS36_002340</name>
</gene>
<evidence type="ECO:0000313" key="6">
    <source>
        <dbReference type="Proteomes" id="UP000235945"/>
    </source>
</evidence>
<dbReference type="EMBL" id="LGUI01000002">
    <property type="protein sequence ID" value="PNE34375.1"/>
    <property type="molecule type" value="Genomic_DNA"/>
</dbReference>
<name>A0A2N8P024_STREU</name>
<keyword evidence="2" id="KW-0597">Phosphoprotein</keyword>
<dbReference type="Proteomes" id="UP000528608">
    <property type="component" value="Unassembled WGS sequence"/>
</dbReference>
<evidence type="ECO:0000313" key="5">
    <source>
        <dbReference type="EMBL" id="PNE34375.1"/>
    </source>
</evidence>
<dbReference type="RefSeq" id="WP_102917434.1">
    <property type="nucleotide sequence ID" value="NZ_JACHJF010000005.1"/>
</dbReference>
<reference evidence="5" key="2">
    <citation type="submission" date="2015-07" db="EMBL/GenBank/DDBJ databases">
        <authorList>
            <person name="Noorani M."/>
        </authorList>
    </citation>
    <scope>NUCLEOTIDE SEQUENCE [LARGE SCALE GENOMIC DNA]</scope>
    <source>
        <strain evidence="5">ATCC 27428</strain>
    </source>
</reference>
<evidence type="ECO:0000313" key="4">
    <source>
        <dbReference type="EMBL" id="MBB5118907.1"/>
    </source>
</evidence>
<evidence type="ECO:0000259" key="3">
    <source>
        <dbReference type="PROSITE" id="PS50075"/>
    </source>
</evidence>
<dbReference type="EMBL" id="JACHJF010000005">
    <property type="protein sequence ID" value="MBB5118907.1"/>
    <property type="molecule type" value="Genomic_DNA"/>
</dbReference>
<organism evidence="5 6">
    <name type="scientific">Streptomyces eurocidicus</name>
    <name type="common">Streptoverticillium eurocidicus</name>
    <dbReference type="NCBI Taxonomy" id="66423"/>
    <lineage>
        <taxon>Bacteria</taxon>
        <taxon>Bacillati</taxon>
        <taxon>Actinomycetota</taxon>
        <taxon>Actinomycetes</taxon>
        <taxon>Kitasatosporales</taxon>
        <taxon>Streptomycetaceae</taxon>
        <taxon>Streptomyces</taxon>
    </lineage>
</organism>
<dbReference type="InterPro" id="IPR006162">
    <property type="entry name" value="Ppantetheine_attach_site"/>
</dbReference>
<proteinExistence type="predicted"/>
<reference evidence="4 7" key="3">
    <citation type="submission" date="2020-08" db="EMBL/GenBank/DDBJ databases">
        <title>Genomic Encyclopedia of Type Strains, Phase III (KMG-III): the genomes of soil and plant-associated and newly described type strains.</title>
        <authorList>
            <person name="Whitman W."/>
        </authorList>
    </citation>
    <scope>NUCLEOTIDE SEQUENCE [LARGE SCALE GENOMIC DNA]</scope>
    <source>
        <strain evidence="4 7">CECT 3259</strain>
    </source>
</reference>
<sequence>MPNATTMTLDDLHRILAACGGASEDWPAGEDVHDRPFQELGYDSLALMEAAVRIENEFGVPVPDDAIPLLTSPRDVLDLVNGSAAKTG</sequence>
<dbReference type="InterPro" id="IPR036736">
    <property type="entry name" value="ACP-like_sf"/>
</dbReference>
<reference evidence="6" key="1">
    <citation type="submission" date="2015-07" db="EMBL/GenBank/DDBJ databases">
        <authorList>
            <person name="Graham D.E."/>
            <person name="Giannone R.J."/>
            <person name="Gulvik C.A."/>
            <person name="Hettich R.L."/>
            <person name="Klingeman D.M."/>
            <person name="Mahan K.M."/>
            <person name="Parry R.J."/>
            <person name="Spain J.C."/>
        </authorList>
    </citation>
    <scope>NUCLEOTIDE SEQUENCE [LARGE SCALE GENOMIC DNA]</scope>
    <source>
        <strain evidence="6">ATCC 27428</strain>
    </source>
</reference>
<comment type="caution">
    <text evidence="5">The sequence shown here is derived from an EMBL/GenBank/DDBJ whole genome shotgun (WGS) entry which is preliminary data.</text>
</comment>
<keyword evidence="1" id="KW-0596">Phosphopantetheine</keyword>
<dbReference type="Gene3D" id="1.10.1200.10">
    <property type="entry name" value="ACP-like"/>
    <property type="match status" value="1"/>
</dbReference>
<dbReference type="AlphaFoldDB" id="A0A2N8P024"/>